<reference evidence="3" key="1">
    <citation type="submission" date="2015-02" db="EMBL/GenBank/DDBJ databases">
        <title>Draft Genome of Frankia sp. CpI1-S.</title>
        <authorList>
            <person name="Oshone R.T."/>
            <person name="Ngom M."/>
            <person name="Ghodhbane-Gtari F."/>
            <person name="Gtari M."/>
            <person name="Morris K."/>
            <person name="Thomas K."/>
            <person name="Sen A."/>
            <person name="Tisa L.S."/>
        </authorList>
    </citation>
    <scope>NUCLEOTIDE SEQUENCE [LARGE SCALE GENOMIC DNA]</scope>
    <source>
        <strain evidence="3">CpI1-S</strain>
    </source>
</reference>
<dbReference type="RefSeq" id="WP_044886036.1">
    <property type="nucleotide sequence ID" value="NZ_JYFN01000026.1"/>
</dbReference>
<gene>
    <name evidence="2" type="ORF">FF36_03427</name>
</gene>
<dbReference type="CDD" id="cd05269">
    <property type="entry name" value="TMR_SDR_a"/>
    <property type="match status" value="1"/>
</dbReference>
<dbReference type="AlphaFoldDB" id="A0A0D8BDL8"/>
<name>A0A0D8BDL8_9ACTN</name>
<dbReference type="Proteomes" id="UP000032545">
    <property type="component" value="Unassembled WGS sequence"/>
</dbReference>
<dbReference type="PATRIC" id="fig|1502723.3.peg.2862"/>
<evidence type="ECO:0000259" key="1">
    <source>
        <dbReference type="Pfam" id="PF13460"/>
    </source>
</evidence>
<dbReference type="SUPFAM" id="SSF51735">
    <property type="entry name" value="NAD(P)-binding Rossmann-fold domains"/>
    <property type="match status" value="1"/>
</dbReference>
<dbReference type="EMBL" id="JYFN01000026">
    <property type="protein sequence ID" value="KJE22165.1"/>
    <property type="molecule type" value="Genomic_DNA"/>
</dbReference>
<evidence type="ECO:0000313" key="2">
    <source>
        <dbReference type="EMBL" id="KJE22165.1"/>
    </source>
</evidence>
<dbReference type="Pfam" id="PF13460">
    <property type="entry name" value="NAD_binding_10"/>
    <property type="match status" value="1"/>
</dbReference>
<evidence type="ECO:0000313" key="3">
    <source>
        <dbReference type="Proteomes" id="UP000032545"/>
    </source>
</evidence>
<dbReference type="OrthoDB" id="5510591at2"/>
<dbReference type="PANTHER" id="PTHR47129:SF1">
    <property type="entry name" value="NMRA-LIKE DOMAIN-CONTAINING PROTEIN"/>
    <property type="match status" value="1"/>
</dbReference>
<feature type="domain" description="NAD(P)-binding" evidence="1">
    <location>
        <begin position="8"/>
        <end position="186"/>
    </location>
</feature>
<keyword evidence="3" id="KW-1185">Reference proteome</keyword>
<dbReference type="InterPro" id="IPR016040">
    <property type="entry name" value="NAD(P)-bd_dom"/>
</dbReference>
<organism evidence="2 3">
    <name type="scientific">Frankia torreyi</name>
    <dbReference type="NCBI Taxonomy" id="1856"/>
    <lineage>
        <taxon>Bacteria</taxon>
        <taxon>Bacillati</taxon>
        <taxon>Actinomycetota</taxon>
        <taxon>Actinomycetes</taxon>
        <taxon>Frankiales</taxon>
        <taxon>Frankiaceae</taxon>
        <taxon>Frankia</taxon>
    </lineage>
</organism>
<accession>A0A0D8BDL8</accession>
<dbReference type="PANTHER" id="PTHR47129">
    <property type="entry name" value="QUINONE OXIDOREDUCTASE 2"/>
    <property type="match status" value="1"/>
</dbReference>
<dbReference type="Gene3D" id="3.90.25.10">
    <property type="entry name" value="UDP-galactose 4-epimerase, domain 1"/>
    <property type="match status" value="1"/>
</dbReference>
<dbReference type="InterPro" id="IPR036291">
    <property type="entry name" value="NAD(P)-bd_dom_sf"/>
</dbReference>
<sequence>MTTIAVTGATGHLGRLVVEELLESGIEPSTIVAVVRTPARAADLAERGVQVRAGDYSDPASLPAALAGVDTLLLVSGSELGQRVAQHTAVIEAAKAAGVGWIVYTSAPRADVTDLSLAAEHKATEEVLAAAGVPFTVLRINWYHENYTAQLGQYLGQGFILGAAGDGRIRGASRADFAAGIAKVLTSSGHENAIYEFGGTPFTLAELAATVTEVTGITVTYRDVTVEELAATLGQVGLDEATAALFAGIDGSIRGGALDVDADDLQRLLGRPTTSLADSVRAAKV</sequence>
<dbReference type="InterPro" id="IPR052718">
    <property type="entry name" value="NmrA-type_oxidoreductase"/>
</dbReference>
<reference evidence="2 3" key="2">
    <citation type="journal article" date="2016" name="Genome Announc.">
        <title>Permanent Draft Genome Sequences for Two Variants of Frankia sp. Strain CpI1, the First Frankia Strain Isolated from Root Nodules of Comptonia peregrina.</title>
        <authorList>
            <person name="Oshone R."/>
            <person name="Hurst S.G.IV."/>
            <person name="Abebe-Akele F."/>
            <person name="Simpson S."/>
            <person name="Morris K."/>
            <person name="Thomas W.K."/>
            <person name="Tisa L.S."/>
        </authorList>
    </citation>
    <scope>NUCLEOTIDE SEQUENCE [LARGE SCALE GENOMIC DNA]</scope>
    <source>
        <strain evidence="3">CpI1-S</strain>
    </source>
</reference>
<comment type="caution">
    <text evidence="2">The sequence shown here is derived from an EMBL/GenBank/DDBJ whole genome shotgun (WGS) entry which is preliminary data.</text>
</comment>
<proteinExistence type="predicted"/>
<protein>
    <submittedName>
        <fullName evidence="2">Putative nucleoside-diphosphate sugar epimerase</fullName>
    </submittedName>
</protein>
<dbReference type="Gene3D" id="3.40.50.720">
    <property type="entry name" value="NAD(P)-binding Rossmann-like Domain"/>
    <property type="match status" value="1"/>
</dbReference>